<comment type="caution">
    <text evidence="2">The sequence shown here is derived from an EMBL/GenBank/DDBJ whole genome shotgun (WGS) entry which is preliminary data.</text>
</comment>
<evidence type="ECO:0000313" key="2">
    <source>
        <dbReference type="EMBL" id="OWP05585.1"/>
    </source>
</evidence>
<feature type="compositionally biased region" description="Basic and acidic residues" evidence="1">
    <location>
        <begin position="64"/>
        <end position="117"/>
    </location>
</feature>
<keyword evidence="3" id="KW-1185">Reference proteome</keyword>
<proteinExistence type="predicted"/>
<dbReference type="EMBL" id="MZNU01000064">
    <property type="protein sequence ID" value="OWP05585.1"/>
    <property type="molecule type" value="Genomic_DNA"/>
</dbReference>
<dbReference type="InParanoid" id="A0A218ZE85"/>
<organism evidence="2 3">
    <name type="scientific">Diplocarpon coronariae</name>
    <dbReference type="NCBI Taxonomy" id="2795749"/>
    <lineage>
        <taxon>Eukaryota</taxon>
        <taxon>Fungi</taxon>
        <taxon>Dikarya</taxon>
        <taxon>Ascomycota</taxon>
        <taxon>Pezizomycotina</taxon>
        <taxon>Leotiomycetes</taxon>
        <taxon>Helotiales</taxon>
        <taxon>Drepanopezizaceae</taxon>
        <taxon>Diplocarpon</taxon>
    </lineage>
</organism>
<feature type="region of interest" description="Disordered" evidence="1">
    <location>
        <begin position="20"/>
        <end position="141"/>
    </location>
</feature>
<accession>A0A218ZE85</accession>
<evidence type="ECO:0000313" key="3">
    <source>
        <dbReference type="Proteomes" id="UP000242519"/>
    </source>
</evidence>
<reference evidence="2 3" key="1">
    <citation type="submission" date="2017-04" db="EMBL/GenBank/DDBJ databases">
        <title>Draft genome sequence of Marssonina coronaria NL1: causal agent of apple blotch.</title>
        <authorList>
            <person name="Cheng Q."/>
        </authorList>
    </citation>
    <scope>NUCLEOTIDE SEQUENCE [LARGE SCALE GENOMIC DNA]</scope>
    <source>
        <strain evidence="2 3">NL1</strain>
    </source>
</reference>
<name>A0A218ZE85_9HELO</name>
<protein>
    <submittedName>
        <fullName evidence="2">Uncharacterized protein</fullName>
    </submittedName>
</protein>
<dbReference type="Proteomes" id="UP000242519">
    <property type="component" value="Unassembled WGS sequence"/>
</dbReference>
<dbReference type="AlphaFoldDB" id="A0A218ZE85"/>
<feature type="compositionally biased region" description="Basic and acidic residues" evidence="1">
    <location>
        <begin position="45"/>
        <end position="54"/>
    </location>
</feature>
<feature type="compositionally biased region" description="Polar residues" evidence="1">
    <location>
        <begin position="123"/>
        <end position="133"/>
    </location>
</feature>
<gene>
    <name evidence="2" type="ORF">B2J93_461</name>
</gene>
<sequence length="141" mass="16084">MSQGMVEKKAWVVWLRPTHGFSGTRSLGWRAGGSHVNKKHGRLSALRDDPHAEPGDLGIGRQAARGDAERTGAVPKEGERREKAGREDKRKKARDRERRDEDKRKKARDREWRDEWMAIRPTPSGTLKTSPHLTSALPYLR</sequence>
<evidence type="ECO:0000256" key="1">
    <source>
        <dbReference type="SAM" id="MobiDB-lite"/>
    </source>
</evidence>